<keyword evidence="2" id="KW-1185">Reference proteome</keyword>
<reference evidence="1 2" key="1">
    <citation type="submission" date="2019-02" db="EMBL/GenBank/DDBJ databases">
        <title>Apibacter muscae sp. nov.: a novel member of the house fly microbiota.</title>
        <authorList>
            <person name="Park R."/>
        </authorList>
    </citation>
    <scope>NUCLEOTIDE SEQUENCE [LARGE SCALE GENOMIC DNA]</scope>
    <source>
        <strain evidence="1 2">AL1</strain>
    </source>
</reference>
<evidence type="ECO:0000313" key="2">
    <source>
        <dbReference type="Proteomes" id="UP000319499"/>
    </source>
</evidence>
<organism evidence="1 2">
    <name type="scientific">Apibacter muscae</name>
    <dbReference type="NCBI Taxonomy" id="2509004"/>
    <lineage>
        <taxon>Bacteria</taxon>
        <taxon>Pseudomonadati</taxon>
        <taxon>Bacteroidota</taxon>
        <taxon>Flavobacteriia</taxon>
        <taxon>Flavobacteriales</taxon>
        <taxon>Weeksellaceae</taxon>
        <taxon>Apibacter</taxon>
    </lineage>
</organism>
<gene>
    <name evidence="1" type="ORF">ETU09_07995</name>
</gene>
<dbReference type="AlphaFoldDB" id="A0A563DAU3"/>
<dbReference type="Proteomes" id="UP000319499">
    <property type="component" value="Unassembled WGS sequence"/>
</dbReference>
<dbReference type="RefSeq" id="WP_146292988.1">
    <property type="nucleotide sequence ID" value="NZ_SELH01000024.1"/>
</dbReference>
<sequence>MGFLRNLFRNEVSSVSAIPEVQGRLKKTYNYVYERRQWLRGQSMKHKVEGIIQAAISPYSKNYTKWEIYFKDVNLRKTSNFVLEYYILWDFVRRANFYMSTNGKITTHEFDAFGQKEIFKEKQEKIYQYLREGSRREAIEKVIKGVNQNSILLARTLKANPIIQLLAKEFSFFQENLLQNTHQLPVFSFYSNEVVEDYFGAGKHLPLKKFSSLNLSLKDATIGSSVNGWNKEEIDTGNFFRFMKQLAGKIQIGRELLVDSSEYYKYAPTNFFNQRKLLEAESYTQTVVAEAWFLEEQTSLTLIEEDYGS</sequence>
<comment type="caution">
    <text evidence="1">The sequence shown here is derived from an EMBL/GenBank/DDBJ whole genome shotgun (WGS) entry which is preliminary data.</text>
</comment>
<evidence type="ECO:0000313" key="1">
    <source>
        <dbReference type="EMBL" id="TWP27051.1"/>
    </source>
</evidence>
<proteinExistence type="predicted"/>
<protein>
    <submittedName>
        <fullName evidence="1">Uncharacterized protein</fullName>
    </submittedName>
</protein>
<accession>A0A563DAU3</accession>
<name>A0A563DAU3_9FLAO</name>
<dbReference type="EMBL" id="SELH01000024">
    <property type="protein sequence ID" value="TWP27051.1"/>
    <property type="molecule type" value="Genomic_DNA"/>
</dbReference>